<dbReference type="AlphaFoldDB" id="A0A8S3U2A1"/>
<protein>
    <submittedName>
        <fullName evidence="2">Uncharacterized protein</fullName>
    </submittedName>
</protein>
<dbReference type="EMBL" id="CAJPWZ010002393">
    <property type="protein sequence ID" value="CAG2237598.1"/>
    <property type="molecule type" value="Genomic_DNA"/>
</dbReference>
<evidence type="ECO:0000256" key="1">
    <source>
        <dbReference type="SAM" id="MobiDB-lite"/>
    </source>
</evidence>
<accession>A0A8S3U2A1</accession>
<name>A0A8S3U2A1_MYTED</name>
<dbReference type="Proteomes" id="UP000683360">
    <property type="component" value="Unassembled WGS sequence"/>
</dbReference>
<evidence type="ECO:0000313" key="3">
    <source>
        <dbReference type="Proteomes" id="UP000683360"/>
    </source>
</evidence>
<feature type="region of interest" description="Disordered" evidence="1">
    <location>
        <begin position="236"/>
        <end position="259"/>
    </location>
</feature>
<reference evidence="2" key="1">
    <citation type="submission" date="2021-03" db="EMBL/GenBank/DDBJ databases">
        <authorList>
            <person name="Bekaert M."/>
        </authorList>
    </citation>
    <scope>NUCLEOTIDE SEQUENCE</scope>
</reference>
<keyword evidence="3" id="KW-1185">Reference proteome</keyword>
<sequence length="302" mass="34888">MITPQYFSEFRQSDVRSEAEAKVKEEIPETIQQTDFYHLFTSEDPQCDVFDDDINEDEPHQSMVDMPSGTIEAIFDIDPYLSYQKASSYNTKLTTVQEDADEALKMSFNLPKLSKSLYFLLLKKKKIKRSRDFFLLKYNTVRASVFVLKKRNELFTSEDPQCDVFDDDINEDEPHQSMVDMPSGTIEAIFDIDPYLSYQKASSYNTKLTTVQEDADEALKMSFNLPKLSKIVHKGGSQCDVSDDETHEDEPHQSHQGPLKQSLTLTSYLSYQKVYLPTKQECRRPHSLLGCDVKGHIWQKLK</sequence>
<proteinExistence type="predicted"/>
<evidence type="ECO:0000313" key="2">
    <source>
        <dbReference type="EMBL" id="CAG2237598.1"/>
    </source>
</evidence>
<gene>
    <name evidence="2" type="ORF">MEDL_50037</name>
</gene>
<comment type="caution">
    <text evidence="2">The sequence shown here is derived from an EMBL/GenBank/DDBJ whole genome shotgun (WGS) entry which is preliminary data.</text>
</comment>
<organism evidence="2 3">
    <name type="scientific">Mytilus edulis</name>
    <name type="common">Blue mussel</name>
    <dbReference type="NCBI Taxonomy" id="6550"/>
    <lineage>
        <taxon>Eukaryota</taxon>
        <taxon>Metazoa</taxon>
        <taxon>Spiralia</taxon>
        <taxon>Lophotrochozoa</taxon>
        <taxon>Mollusca</taxon>
        <taxon>Bivalvia</taxon>
        <taxon>Autobranchia</taxon>
        <taxon>Pteriomorphia</taxon>
        <taxon>Mytilida</taxon>
        <taxon>Mytiloidea</taxon>
        <taxon>Mytilidae</taxon>
        <taxon>Mytilinae</taxon>
        <taxon>Mytilus</taxon>
    </lineage>
</organism>